<keyword evidence="3" id="KW-1185">Reference proteome</keyword>
<dbReference type="EMBL" id="RZGK01000004">
    <property type="protein sequence ID" value="KAF9699381.1"/>
    <property type="molecule type" value="Genomic_DNA"/>
</dbReference>
<accession>A0A8H7MG42</accession>
<protein>
    <recommendedName>
        <fullName evidence="1">DUF7730 domain-containing protein</fullName>
    </recommendedName>
</protein>
<sequence>MREGDLTSRNQTHSPLLRLPPELRNQIYRYIFDGHEILIGRSHNAVFHKFIYWNRHQSENGVPMTPWNKTEHQRSIDSLLYTCRQTRHDTAPLLFGLNTISGSPAHLTRLLSFQREGIQHIRIIRVEVFAWIYNDRSDDTASRLNIDVYDLLILLRKLKVLNHVFLKVWNISHREGQDVEIVLEFRNTLRSPSPSLRILGSFALALPAVLFPSTDLFRISNLVLYTTHIPLKDMDLNQKHITRRDQTHSPILSLPAELRNKVYEYAVGGQNIRIECSPEGLRESNPSLFREAALRRTCRQIRNEVDPYMQFALNTFSGCLYCLFDPNNAAFPGRRHIRTVELEETEFADCAMKICELVMTGSFENVERIICFVYVHPDEGDRGAGALKAIRETLEKVGATSKLVQIVPKPL</sequence>
<dbReference type="Proteomes" id="UP000651452">
    <property type="component" value="Unassembled WGS sequence"/>
</dbReference>
<dbReference type="AlphaFoldDB" id="A0A8H7MG42"/>
<dbReference type="InterPro" id="IPR056632">
    <property type="entry name" value="DUF7730"/>
</dbReference>
<comment type="caution">
    <text evidence="2">The sequence shown here is derived from an EMBL/GenBank/DDBJ whole genome shotgun (WGS) entry which is preliminary data.</text>
</comment>
<dbReference type="PANTHER" id="PTHR38790">
    <property type="entry name" value="2EXR DOMAIN-CONTAINING PROTEIN-RELATED"/>
    <property type="match status" value="1"/>
</dbReference>
<dbReference type="Pfam" id="PF24864">
    <property type="entry name" value="DUF7730"/>
    <property type="match status" value="1"/>
</dbReference>
<reference evidence="2" key="2">
    <citation type="submission" date="2020-09" db="EMBL/GenBank/DDBJ databases">
        <title>Reference genome assembly for Australian Ascochyta lentis isolate Al4.</title>
        <authorList>
            <person name="Lee R.C."/>
            <person name="Farfan-Caceres L.M."/>
            <person name="Debler J.W."/>
            <person name="Williams A.H."/>
            <person name="Henares B.M."/>
        </authorList>
    </citation>
    <scope>NUCLEOTIDE SEQUENCE</scope>
    <source>
        <strain evidence="2">Al4</strain>
    </source>
</reference>
<reference evidence="2" key="1">
    <citation type="submission" date="2018-12" db="EMBL/GenBank/DDBJ databases">
        <authorList>
            <person name="Syme R.A."/>
            <person name="Farfan-Caceres L."/>
            <person name="Lichtenzveig J."/>
        </authorList>
    </citation>
    <scope>NUCLEOTIDE SEQUENCE</scope>
    <source>
        <strain evidence="2">Al4</strain>
    </source>
</reference>
<evidence type="ECO:0000313" key="2">
    <source>
        <dbReference type="EMBL" id="KAF9699381.1"/>
    </source>
</evidence>
<dbReference type="OrthoDB" id="5413827at2759"/>
<name>A0A8H7MG42_9PLEO</name>
<evidence type="ECO:0000259" key="1">
    <source>
        <dbReference type="Pfam" id="PF24864"/>
    </source>
</evidence>
<proteinExistence type="predicted"/>
<dbReference type="PANTHER" id="PTHR38790:SF4">
    <property type="entry name" value="2EXR DOMAIN-CONTAINING PROTEIN"/>
    <property type="match status" value="1"/>
</dbReference>
<organism evidence="2 3">
    <name type="scientific">Ascochyta lentis</name>
    <dbReference type="NCBI Taxonomy" id="205686"/>
    <lineage>
        <taxon>Eukaryota</taxon>
        <taxon>Fungi</taxon>
        <taxon>Dikarya</taxon>
        <taxon>Ascomycota</taxon>
        <taxon>Pezizomycotina</taxon>
        <taxon>Dothideomycetes</taxon>
        <taxon>Pleosporomycetidae</taxon>
        <taxon>Pleosporales</taxon>
        <taxon>Pleosporineae</taxon>
        <taxon>Didymellaceae</taxon>
        <taxon>Ascochyta</taxon>
    </lineage>
</organism>
<gene>
    <name evidence="2" type="ORF">EKO04_002171</name>
</gene>
<evidence type="ECO:0000313" key="3">
    <source>
        <dbReference type="Proteomes" id="UP000651452"/>
    </source>
</evidence>
<feature type="domain" description="DUF7730" evidence="1">
    <location>
        <begin position="10"/>
        <end position="131"/>
    </location>
</feature>